<dbReference type="InterPro" id="IPR002560">
    <property type="entry name" value="Transposase_DDE"/>
</dbReference>
<gene>
    <name evidence="2" type="ORF">ACFPUZ_06410</name>
</gene>
<dbReference type="EMBL" id="JBHSQE010000003">
    <property type="protein sequence ID" value="MFC6146436.1"/>
    <property type="molecule type" value="Genomic_DNA"/>
</dbReference>
<evidence type="ECO:0000259" key="1">
    <source>
        <dbReference type="Pfam" id="PF01610"/>
    </source>
</evidence>
<evidence type="ECO:0000313" key="3">
    <source>
        <dbReference type="Proteomes" id="UP001596244"/>
    </source>
</evidence>
<organism evidence="2 3">
    <name type="scientific">Corynebacterium nasicanis</name>
    <dbReference type="NCBI Taxonomy" id="1448267"/>
    <lineage>
        <taxon>Bacteria</taxon>
        <taxon>Bacillati</taxon>
        <taxon>Actinomycetota</taxon>
        <taxon>Actinomycetes</taxon>
        <taxon>Mycobacteriales</taxon>
        <taxon>Corynebacteriaceae</taxon>
        <taxon>Corynebacterium</taxon>
    </lineage>
</organism>
<keyword evidence="3" id="KW-1185">Reference proteome</keyword>
<name>A0ABW1QAZ3_9CORY</name>
<sequence length="50" mass="5690">MLDNFDVGASNGPVEANNGRLEHLRGIAYGFRNMNYIRLAVTDSFRRTLF</sequence>
<dbReference type="Pfam" id="PF01610">
    <property type="entry name" value="DDE_Tnp_ISL3"/>
    <property type="match status" value="1"/>
</dbReference>
<dbReference type="RefSeq" id="WP_377000941.1">
    <property type="nucleotide sequence ID" value="NZ_JBHSQE010000003.1"/>
</dbReference>
<proteinExistence type="predicted"/>
<evidence type="ECO:0000313" key="2">
    <source>
        <dbReference type="EMBL" id="MFC6146436.1"/>
    </source>
</evidence>
<comment type="caution">
    <text evidence="2">The sequence shown here is derived from an EMBL/GenBank/DDBJ whole genome shotgun (WGS) entry which is preliminary data.</text>
</comment>
<feature type="domain" description="Transposase IS204/IS1001/IS1096/IS1165 DDE" evidence="1">
    <location>
        <begin position="3"/>
        <end position="40"/>
    </location>
</feature>
<dbReference type="Proteomes" id="UP001596244">
    <property type="component" value="Unassembled WGS sequence"/>
</dbReference>
<reference evidence="3" key="1">
    <citation type="journal article" date="2019" name="Int. J. Syst. Evol. Microbiol.">
        <title>The Global Catalogue of Microorganisms (GCM) 10K type strain sequencing project: providing services to taxonomists for standard genome sequencing and annotation.</title>
        <authorList>
            <consortium name="The Broad Institute Genomics Platform"/>
            <consortium name="The Broad Institute Genome Sequencing Center for Infectious Disease"/>
            <person name="Wu L."/>
            <person name="Ma J."/>
        </authorList>
    </citation>
    <scope>NUCLEOTIDE SEQUENCE [LARGE SCALE GENOMIC DNA]</scope>
    <source>
        <strain evidence="3">CCUG 51943</strain>
    </source>
</reference>
<protein>
    <submittedName>
        <fullName evidence="2">Transposase</fullName>
    </submittedName>
</protein>
<accession>A0ABW1QAZ3</accession>